<evidence type="ECO:0000313" key="1">
    <source>
        <dbReference type="EMBL" id="KAK1393323.1"/>
    </source>
</evidence>
<organism evidence="1 2">
    <name type="scientific">Heracleum sosnowskyi</name>
    <dbReference type="NCBI Taxonomy" id="360622"/>
    <lineage>
        <taxon>Eukaryota</taxon>
        <taxon>Viridiplantae</taxon>
        <taxon>Streptophyta</taxon>
        <taxon>Embryophyta</taxon>
        <taxon>Tracheophyta</taxon>
        <taxon>Spermatophyta</taxon>
        <taxon>Magnoliopsida</taxon>
        <taxon>eudicotyledons</taxon>
        <taxon>Gunneridae</taxon>
        <taxon>Pentapetalae</taxon>
        <taxon>asterids</taxon>
        <taxon>campanulids</taxon>
        <taxon>Apiales</taxon>
        <taxon>Apiaceae</taxon>
        <taxon>Apioideae</taxon>
        <taxon>apioid superclade</taxon>
        <taxon>Tordylieae</taxon>
        <taxon>Tordyliinae</taxon>
        <taxon>Heracleum</taxon>
    </lineage>
</organism>
<accession>A0AAD8IXZ0</accession>
<reference evidence="1" key="1">
    <citation type="submission" date="2023-02" db="EMBL/GenBank/DDBJ databases">
        <title>Genome of toxic invasive species Heracleum sosnowskyi carries increased number of genes despite the absence of recent whole-genome duplications.</title>
        <authorList>
            <person name="Schelkunov M."/>
            <person name="Shtratnikova V."/>
            <person name="Makarenko M."/>
            <person name="Klepikova A."/>
            <person name="Omelchenko D."/>
            <person name="Novikova G."/>
            <person name="Obukhova E."/>
            <person name="Bogdanov V."/>
            <person name="Penin A."/>
            <person name="Logacheva M."/>
        </authorList>
    </citation>
    <scope>NUCLEOTIDE SEQUENCE</scope>
    <source>
        <strain evidence="1">Hsosn_3</strain>
        <tissue evidence="1">Leaf</tissue>
    </source>
</reference>
<gene>
    <name evidence="1" type="ORF">POM88_012379</name>
</gene>
<sequence>MFEGLKRAYWDGFDVLELETYNLAAEWEWTNSMMNGIPHEHAYVIQQLNQRKADDNLSLEVKGVDTDSNVMAHYLARVGAERWKKMVIIENIFGIIEEIWSSDMGLGPIEDQFVAVYKSYIADGEVVNSNAGIEMDQDGNAELVEGI</sequence>
<proteinExistence type="predicted"/>
<keyword evidence="2" id="KW-1185">Reference proteome</keyword>
<dbReference type="AlphaFoldDB" id="A0AAD8IXZ0"/>
<protein>
    <submittedName>
        <fullName evidence="1">Uncharacterized protein</fullName>
    </submittedName>
</protein>
<dbReference type="Proteomes" id="UP001237642">
    <property type="component" value="Unassembled WGS sequence"/>
</dbReference>
<comment type="caution">
    <text evidence="1">The sequence shown here is derived from an EMBL/GenBank/DDBJ whole genome shotgun (WGS) entry which is preliminary data.</text>
</comment>
<reference evidence="1" key="2">
    <citation type="submission" date="2023-05" db="EMBL/GenBank/DDBJ databases">
        <authorList>
            <person name="Schelkunov M.I."/>
        </authorList>
    </citation>
    <scope>NUCLEOTIDE SEQUENCE</scope>
    <source>
        <strain evidence="1">Hsosn_3</strain>
        <tissue evidence="1">Leaf</tissue>
    </source>
</reference>
<evidence type="ECO:0000313" key="2">
    <source>
        <dbReference type="Proteomes" id="UP001237642"/>
    </source>
</evidence>
<name>A0AAD8IXZ0_9APIA</name>
<dbReference type="EMBL" id="JAUIZM010000003">
    <property type="protein sequence ID" value="KAK1393323.1"/>
    <property type="molecule type" value="Genomic_DNA"/>
</dbReference>